<protein>
    <submittedName>
        <fullName evidence="1">Uncharacterized protein</fullName>
    </submittedName>
</protein>
<gene>
    <name evidence="1" type="ORF">QBZ16_001311</name>
</gene>
<dbReference type="Proteomes" id="UP001255856">
    <property type="component" value="Unassembled WGS sequence"/>
</dbReference>
<evidence type="ECO:0000313" key="2">
    <source>
        <dbReference type="Proteomes" id="UP001255856"/>
    </source>
</evidence>
<organism evidence="1 2">
    <name type="scientific">Prototheca wickerhamii</name>
    <dbReference type="NCBI Taxonomy" id="3111"/>
    <lineage>
        <taxon>Eukaryota</taxon>
        <taxon>Viridiplantae</taxon>
        <taxon>Chlorophyta</taxon>
        <taxon>core chlorophytes</taxon>
        <taxon>Trebouxiophyceae</taxon>
        <taxon>Chlorellales</taxon>
        <taxon>Chlorellaceae</taxon>
        <taxon>Prototheca</taxon>
    </lineage>
</organism>
<evidence type="ECO:0000313" key="1">
    <source>
        <dbReference type="EMBL" id="KAK2075975.1"/>
    </source>
</evidence>
<dbReference type="AlphaFoldDB" id="A0AAD9MJ37"/>
<proteinExistence type="predicted"/>
<dbReference type="EMBL" id="JASFZW010000012">
    <property type="protein sequence ID" value="KAK2075975.1"/>
    <property type="molecule type" value="Genomic_DNA"/>
</dbReference>
<reference evidence="1" key="1">
    <citation type="submission" date="2021-01" db="EMBL/GenBank/DDBJ databases">
        <authorList>
            <person name="Eckstrom K.M.E."/>
        </authorList>
    </citation>
    <scope>NUCLEOTIDE SEQUENCE</scope>
    <source>
        <strain evidence="1">UVCC 0001</strain>
    </source>
</reference>
<keyword evidence="2" id="KW-1185">Reference proteome</keyword>
<name>A0AAD9MJ37_PROWI</name>
<accession>A0AAD9MJ37</accession>
<sequence length="155" mass="16194">MAAVAAQRSVQMGTDPATLSPAQQYIAALGSYQYPPDQGRAGGPPDGPQRRLDWQAAFCALYDSFRAGVCPAFYVVPPEGRQPAERSGVVLFGSAGLGGRGAEHAILTRSSSGQRSFFANQCGLEPLTPLATRGEAAAKRGDKVFVCCGLDMDVG</sequence>
<comment type="caution">
    <text evidence="1">The sequence shown here is derived from an EMBL/GenBank/DDBJ whole genome shotgun (WGS) entry which is preliminary data.</text>
</comment>